<keyword evidence="2" id="KW-1185">Reference proteome</keyword>
<evidence type="ECO:0000313" key="2">
    <source>
        <dbReference type="Proteomes" id="UP000184514"/>
    </source>
</evidence>
<dbReference type="Proteomes" id="UP000184514">
    <property type="component" value="Unassembled WGS sequence"/>
</dbReference>
<evidence type="ECO:0000313" key="1">
    <source>
        <dbReference type="EMBL" id="OJI95130.1"/>
    </source>
</evidence>
<dbReference type="OrthoDB" id="7353682at2"/>
<dbReference type="AlphaFoldDB" id="A0A1L9P0R5"/>
<dbReference type="RefSeq" id="WP_072629336.1">
    <property type="nucleotide sequence ID" value="NZ_JABBAN010000112.1"/>
</dbReference>
<dbReference type="EMBL" id="MLCB01000057">
    <property type="protein sequence ID" value="OJI95130.1"/>
    <property type="molecule type" value="Genomic_DNA"/>
</dbReference>
<comment type="caution">
    <text evidence="1">The sequence shown here is derived from an EMBL/GenBank/DDBJ whole genome shotgun (WGS) entry which is preliminary data.</text>
</comment>
<dbReference type="STRING" id="696762.PFRI_06700"/>
<sequence>MIASLMMYARPELEAAHRRYWMLIRDELAAVGMDSPLELSQNASAFVVWEDPDLVLSQTCGMPYRLRLKDKVTLVGTPDYGLPDCAAGYYRSPFVVRANDPRTDLRDFKDATFAFNQPHSQSGYAAPYAHARGKGVWFDKLIQTGSHNISAACVADGRAEIAALDGMTWRLIMQYEPFAKQLRVLEWTAPTPGLPLITSSRNDPDKVFTAVQNAITRMDPADKAALHLKSLVKISKADYLAVPNPPEIKS</sequence>
<organism evidence="1 2">
    <name type="scientific">Planktotalea frisia</name>
    <dbReference type="NCBI Taxonomy" id="696762"/>
    <lineage>
        <taxon>Bacteria</taxon>
        <taxon>Pseudomonadati</taxon>
        <taxon>Pseudomonadota</taxon>
        <taxon>Alphaproteobacteria</taxon>
        <taxon>Rhodobacterales</taxon>
        <taxon>Paracoccaceae</taxon>
        <taxon>Planktotalea</taxon>
    </lineage>
</organism>
<reference evidence="1 2" key="1">
    <citation type="submission" date="2016-10" db="EMBL/GenBank/DDBJ databases">
        <title>Genome sequence of Planktotalea frisia SH6-1.</title>
        <authorList>
            <person name="Poehlein A."/>
            <person name="Bakenhus I."/>
            <person name="Voget S."/>
            <person name="Brinkhoff T."/>
            <person name="Simon M."/>
        </authorList>
    </citation>
    <scope>NUCLEOTIDE SEQUENCE [LARGE SCALE GENOMIC DNA]</scope>
    <source>
        <strain evidence="1 2">SH6-1</strain>
    </source>
</reference>
<gene>
    <name evidence="1" type="ORF">PFRI_06700</name>
</gene>
<dbReference type="Gene3D" id="3.40.190.10">
    <property type="entry name" value="Periplasmic binding protein-like II"/>
    <property type="match status" value="1"/>
</dbReference>
<name>A0A1L9P0R5_9RHOB</name>
<proteinExistence type="predicted"/>
<dbReference type="Pfam" id="PF12974">
    <property type="entry name" value="Phosphonate-bd"/>
    <property type="match status" value="1"/>
</dbReference>
<dbReference type="SUPFAM" id="SSF53850">
    <property type="entry name" value="Periplasmic binding protein-like II"/>
    <property type="match status" value="1"/>
</dbReference>
<dbReference type="PANTHER" id="PTHR35841:SF1">
    <property type="entry name" value="PHOSPHONATES-BINDING PERIPLASMIC PROTEIN"/>
    <property type="match status" value="1"/>
</dbReference>
<dbReference type="PANTHER" id="PTHR35841">
    <property type="entry name" value="PHOSPHONATES-BINDING PERIPLASMIC PROTEIN"/>
    <property type="match status" value="1"/>
</dbReference>
<accession>A0A1L9P0R5</accession>
<protein>
    <submittedName>
        <fullName evidence="1">ABC transporter, phosphonate, periplasmic substrate-binding protein</fullName>
    </submittedName>
</protein>